<keyword evidence="1" id="KW-0732">Signal</keyword>
<proteinExistence type="predicted"/>
<comment type="caution">
    <text evidence="2">The sequence shown here is derived from an EMBL/GenBank/DDBJ whole genome shotgun (WGS) entry which is preliminary data.</text>
</comment>
<dbReference type="Gene3D" id="3.40.50.2300">
    <property type="match status" value="1"/>
</dbReference>
<name>A0AB36FNG7_ALTMA</name>
<evidence type="ECO:0008006" key="4">
    <source>
        <dbReference type="Google" id="ProtNLM"/>
    </source>
</evidence>
<feature type="signal peptide" evidence="1">
    <location>
        <begin position="1"/>
        <end position="20"/>
    </location>
</feature>
<sequence length="278" mass="31965">MWQRVFLLLTLSWYSFHSYATDVVLYAPEALHVNPIVNQLVSTFGIDNTVDSPADMRDSRVVVGTGPDFLDAMPRDQDMMCLAVLPYATSRPAQNKIYHHYYHVAPDVIAAYLSERFSKIKVGFVYYDKTDPFYVFSQNNPFDNVQFIGRQAEDDLFEDVRRLQQNKDIDIFLISNDTRIYTGRNLRFLLEDLYRKNIPVLALNQGLINAGATFTLTPILEDFVANTAALSQQLASSMPGSRIPQANYALSYRVSVNDTLARRYRLKLVEREVHHYED</sequence>
<feature type="chain" id="PRO_5044306567" description="ABC transporter substrate-binding protein" evidence="1">
    <location>
        <begin position="21"/>
        <end position="278"/>
    </location>
</feature>
<protein>
    <recommendedName>
        <fullName evidence="4">ABC transporter substrate-binding protein</fullName>
    </recommendedName>
</protein>
<reference evidence="2 3" key="1">
    <citation type="submission" date="2016-09" db="EMBL/GenBank/DDBJ databases">
        <title>Draft Genome Sequence of four Alteromonas macleodii strains isolated from copper coupons and grown long-term at elevated copper levels.</title>
        <authorList>
            <person name="Cusick K."/>
            <person name="Dale J."/>
            <person name="Little B."/>
            <person name="Biffinger J."/>
        </authorList>
    </citation>
    <scope>NUCLEOTIDE SEQUENCE [LARGE SCALE GENOMIC DNA]</scope>
    <source>
        <strain evidence="2 3">KCP01</strain>
    </source>
</reference>
<evidence type="ECO:0000256" key="1">
    <source>
        <dbReference type="SAM" id="SignalP"/>
    </source>
</evidence>
<gene>
    <name evidence="2" type="ORF">BFV95_4416</name>
</gene>
<dbReference type="RefSeq" id="WP_069945660.1">
    <property type="nucleotide sequence ID" value="NZ_MIPW01000056.1"/>
</dbReference>
<dbReference type="AlphaFoldDB" id="A0AB36FNG7"/>
<evidence type="ECO:0000313" key="3">
    <source>
        <dbReference type="Proteomes" id="UP000095392"/>
    </source>
</evidence>
<accession>A0AB36FNG7</accession>
<dbReference type="Proteomes" id="UP000095392">
    <property type="component" value="Unassembled WGS sequence"/>
</dbReference>
<organism evidence="2 3">
    <name type="scientific">Alteromonas macleodii</name>
    <name type="common">Pseudoalteromonas macleodii</name>
    <dbReference type="NCBI Taxonomy" id="28108"/>
    <lineage>
        <taxon>Bacteria</taxon>
        <taxon>Pseudomonadati</taxon>
        <taxon>Pseudomonadota</taxon>
        <taxon>Gammaproteobacteria</taxon>
        <taxon>Alteromonadales</taxon>
        <taxon>Alteromonadaceae</taxon>
        <taxon>Alteromonas/Salinimonas group</taxon>
        <taxon>Alteromonas</taxon>
    </lineage>
</organism>
<evidence type="ECO:0000313" key="2">
    <source>
        <dbReference type="EMBL" id="OES25387.1"/>
    </source>
</evidence>
<keyword evidence="3" id="KW-1185">Reference proteome</keyword>
<dbReference type="EMBL" id="MIPY01000049">
    <property type="protein sequence ID" value="OES25387.1"/>
    <property type="molecule type" value="Genomic_DNA"/>
</dbReference>